<feature type="chain" id="PRO_5035283225" description="DUF1573 domain-containing protein" evidence="1">
    <location>
        <begin position="28"/>
        <end position="75"/>
    </location>
</feature>
<comment type="caution">
    <text evidence="2">The sequence shown here is derived from an EMBL/GenBank/DDBJ whole genome shotgun (WGS) entry which is preliminary data.</text>
</comment>
<dbReference type="Proteomes" id="UP000650524">
    <property type="component" value="Unassembled WGS sequence"/>
</dbReference>
<dbReference type="AlphaFoldDB" id="A0A8J6N2C4"/>
<dbReference type="EMBL" id="JACNJD010000261">
    <property type="protein sequence ID" value="MBC8178169.1"/>
    <property type="molecule type" value="Genomic_DNA"/>
</dbReference>
<gene>
    <name evidence="2" type="ORF">H8E19_12255</name>
</gene>
<keyword evidence="1" id="KW-0732">Signal</keyword>
<reference evidence="2 3" key="1">
    <citation type="submission" date="2020-08" db="EMBL/GenBank/DDBJ databases">
        <title>Bridging the membrane lipid divide: bacteria of the FCB group superphylum have the potential to synthesize archaeal ether lipids.</title>
        <authorList>
            <person name="Villanueva L."/>
            <person name="Von Meijenfeldt F.A.B."/>
            <person name="Westbye A.B."/>
            <person name="Yadav S."/>
            <person name="Hopmans E.C."/>
            <person name="Dutilh B.E."/>
            <person name="Sinninghe Damste J.S."/>
        </authorList>
    </citation>
    <scope>NUCLEOTIDE SEQUENCE [LARGE SCALE GENOMIC DNA]</scope>
    <source>
        <strain evidence="2">NIOZ-UU27</strain>
    </source>
</reference>
<evidence type="ECO:0008006" key="4">
    <source>
        <dbReference type="Google" id="ProtNLM"/>
    </source>
</evidence>
<evidence type="ECO:0000313" key="2">
    <source>
        <dbReference type="EMBL" id="MBC8178169.1"/>
    </source>
</evidence>
<name>A0A8J6N2C4_9DELT</name>
<organism evidence="2 3">
    <name type="scientific">Candidatus Desulfacyla euxinica</name>
    <dbReference type="NCBI Taxonomy" id="2841693"/>
    <lineage>
        <taxon>Bacteria</taxon>
        <taxon>Deltaproteobacteria</taxon>
        <taxon>Candidatus Desulfacyla</taxon>
    </lineage>
</organism>
<evidence type="ECO:0000256" key="1">
    <source>
        <dbReference type="SAM" id="SignalP"/>
    </source>
</evidence>
<proteinExistence type="predicted"/>
<sequence length="75" mass="8002">MKKSGFIGLCCSFLVFCLMVVVSGAQEKVKDSPSVIFPDPGYEFAAVFEGVEVVHDFVVQNKGTATLDIQKVSGG</sequence>
<protein>
    <recommendedName>
        <fullName evidence="4">DUF1573 domain-containing protein</fullName>
    </recommendedName>
</protein>
<evidence type="ECO:0000313" key="3">
    <source>
        <dbReference type="Proteomes" id="UP000650524"/>
    </source>
</evidence>
<accession>A0A8J6N2C4</accession>
<feature type="signal peptide" evidence="1">
    <location>
        <begin position="1"/>
        <end position="27"/>
    </location>
</feature>